<sequence length="241" mass="26871">MDASPLQRLAPELRNRIWELALTQADPVKVHGKNGRNVAEPGALAITTTDSHPLALRQTCRQISSECGRLFYIHNSFTFPATFFDHLAGSKTPVCQPLSALAAIIGAENAAVIRAVKVLCREVRMDDPVDTAYAFTPESALRCLWELHDYAAGREHWHLGAIVEFWVPVQRLRKTVKCVVELKELTDMKRSLTDAATKLEMVGAGSKLQPHGFDIAASTLRMWASGIEDEEIERSDDRMYD</sequence>
<dbReference type="PANTHER" id="PTHR42085">
    <property type="entry name" value="F-BOX DOMAIN-CONTAINING PROTEIN"/>
    <property type="match status" value="1"/>
</dbReference>
<organism evidence="2 3">
    <name type="scientific">Oleoguttula mirabilis</name>
    <dbReference type="NCBI Taxonomy" id="1507867"/>
    <lineage>
        <taxon>Eukaryota</taxon>
        <taxon>Fungi</taxon>
        <taxon>Dikarya</taxon>
        <taxon>Ascomycota</taxon>
        <taxon>Pezizomycotina</taxon>
        <taxon>Dothideomycetes</taxon>
        <taxon>Dothideomycetidae</taxon>
        <taxon>Mycosphaerellales</taxon>
        <taxon>Teratosphaeriaceae</taxon>
        <taxon>Oleoguttula</taxon>
    </lineage>
</organism>
<evidence type="ECO:0000313" key="2">
    <source>
        <dbReference type="EMBL" id="KAK4539388.1"/>
    </source>
</evidence>
<dbReference type="AlphaFoldDB" id="A0AAV9J3E5"/>
<evidence type="ECO:0000259" key="1">
    <source>
        <dbReference type="Pfam" id="PF20150"/>
    </source>
</evidence>
<protein>
    <recommendedName>
        <fullName evidence="1">2EXR domain-containing protein</fullName>
    </recommendedName>
</protein>
<gene>
    <name evidence="2" type="ORF">LTR36_010989</name>
</gene>
<dbReference type="Pfam" id="PF20150">
    <property type="entry name" value="2EXR"/>
    <property type="match status" value="1"/>
</dbReference>
<dbReference type="InterPro" id="IPR045518">
    <property type="entry name" value="2EXR"/>
</dbReference>
<reference evidence="2 3" key="1">
    <citation type="submission" date="2021-11" db="EMBL/GenBank/DDBJ databases">
        <title>Black yeast isolated from Biological Soil Crust.</title>
        <authorList>
            <person name="Kurbessoian T."/>
        </authorList>
    </citation>
    <scope>NUCLEOTIDE SEQUENCE [LARGE SCALE GENOMIC DNA]</scope>
    <source>
        <strain evidence="2 3">CCFEE 5522</strain>
    </source>
</reference>
<evidence type="ECO:0000313" key="3">
    <source>
        <dbReference type="Proteomes" id="UP001324427"/>
    </source>
</evidence>
<proteinExistence type="predicted"/>
<dbReference type="PANTHER" id="PTHR42085:SF1">
    <property type="entry name" value="F-BOX DOMAIN-CONTAINING PROTEIN"/>
    <property type="match status" value="1"/>
</dbReference>
<dbReference type="InterPro" id="IPR038883">
    <property type="entry name" value="AN11006-like"/>
</dbReference>
<dbReference type="Proteomes" id="UP001324427">
    <property type="component" value="Unassembled WGS sequence"/>
</dbReference>
<name>A0AAV9J3E5_9PEZI</name>
<comment type="caution">
    <text evidence="2">The sequence shown here is derived from an EMBL/GenBank/DDBJ whole genome shotgun (WGS) entry which is preliminary data.</text>
</comment>
<keyword evidence="3" id="KW-1185">Reference proteome</keyword>
<dbReference type="EMBL" id="JAVFHQ010000097">
    <property type="protein sequence ID" value="KAK4539388.1"/>
    <property type="molecule type" value="Genomic_DNA"/>
</dbReference>
<accession>A0AAV9J3E5</accession>
<feature type="domain" description="2EXR" evidence="1">
    <location>
        <begin position="7"/>
        <end position="79"/>
    </location>
</feature>